<dbReference type="Pfam" id="PF03372">
    <property type="entry name" value="Exo_endo_phos"/>
    <property type="match status" value="1"/>
</dbReference>
<dbReference type="AlphaFoldDB" id="A0A9Q0FBR6"/>
<evidence type="ECO:0000313" key="3">
    <source>
        <dbReference type="Proteomes" id="UP001141552"/>
    </source>
</evidence>
<protein>
    <recommendedName>
        <fullName evidence="1">Endonuclease/exonuclease/phosphatase domain-containing protein</fullName>
    </recommendedName>
</protein>
<feature type="domain" description="Endonuclease/exonuclease/phosphatase" evidence="1">
    <location>
        <begin position="100"/>
        <end position="292"/>
    </location>
</feature>
<dbReference type="Gene3D" id="3.60.10.10">
    <property type="entry name" value="Endonuclease/exonuclease/phosphatase"/>
    <property type="match status" value="1"/>
</dbReference>
<evidence type="ECO:0000259" key="1">
    <source>
        <dbReference type="Pfam" id="PF03372"/>
    </source>
</evidence>
<dbReference type="PANTHER" id="PTHR33710">
    <property type="entry name" value="BNAC02G09200D PROTEIN"/>
    <property type="match status" value="1"/>
</dbReference>
<dbReference type="InterPro" id="IPR005135">
    <property type="entry name" value="Endo/exonuclease/phosphatase"/>
</dbReference>
<dbReference type="EMBL" id="JAKUCV010006416">
    <property type="protein sequence ID" value="KAJ4827421.1"/>
    <property type="molecule type" value="Genomic_DNA"/>
</dbReference>
<sequence>MSDCFNGRISAVTKERKKQVVMEGKKGDRAEGLSSSTVVERCGGGGKGAGGKIYMPLYNKSSLQLKLVVACARQILYIDQYVKGGDWMPVPPIAMSCLGWNCRGLGNPRAVRRLRDFLRRENPDIVFLSETRKRYREMESLKWRLGYANGVWVSCVERRGVDLGGPQWRIIGFYGNPVDSERHVSWQLLKSLKQASRLPWLCFGDFNEITRTSEKLGGARKPERLMAAFRDVIHYCNFEDLGFIGYPLTWDNGREGSHNIQLRLDRALATSDWVSLFPSNQVYHIFPRMSDHCPIKVCLQQEQRQMRNRRTQTCSFRFENHWLRDEECMRIVEDVWCSGGASLSFGGLATKMKMTGEQLFLWNRRKFGSLPWEIARLRAEVAALQTGASSRHTSRSRKEAEDLLDSLLHREEEIWRQ</sequence>
<accession>A0A9Q0FBR6</accession>
<name>A0A9Q0FBR6_9ROSI</name>
<organism evidence="2 3">
    <name type="scientific">Turnera subulata</name>
    <dbReference type="NCBI Taxonomy" id="218843"/>
    <lineage>
        <taxon>Eukaryota</taxon>
        <taxon>Viridiplantae</taxon>
        <taxon>Streptophyta</taxon>
        <taxon>Embryophyta</taxon>
        <taxon>Tracheophyta</taxon>
        <taxon>Spermatophyta</taxon>
        <taxon>Magnoliopsida</taxon>
        <taxon>eudicotyledons</taxon>
        <taxon>Gunneridae</taxon>
        <taxon>Pentapetalae</taxon>
        <taxon>rosids</taxon>
        <taxon>fabids</taxon>
        <taxon>Malpighiales</taxon>
        <taxon>Passifloraceae</taxon>
        <taxon>Turnera</taxon>
    </lineage>
</organism>
<dbReference type="Proteomes" id="UP001141552">
    <property type="component" value="Unassembled WGS sequence"/>
</dbReference>
<comment type="caution">
    <text evidence="2">The sequence shown here is derived from an EMBL/GenBank/DDBJ whole genome shotgun (WGS) entry which is preliminary data.</text>
</comment>
<dbReference type="GO" id="GO:0003824">
    <property type="term" value="F:catalytic activity"/>
    <property type="evidence" value="ECO:0007669"/>
    <property type="project" value="InterPro"/>
</dbReference>
<dbReference type="PANTHER" id="PTHR33710:SF73">
    <property type="entry name" value="ZINC KNUCKLE CX2CX4HX4C DOMAIN-CONTAINING PROTEIN"/>
    <property type="match status" value="1"/>
</dbReference>
<keyword evidence="3" id="KW-1185">Reference proteome</keyword>
<dbReference type="SUPFAM" id="SSF56219">
    <property type="entry name" value="DNase I-like"/>
    <property type="match status" value="1"/>
</dbReference>
<gene>
    <name evidence="2" type="ORF">Tsubulata_037290</name>
</gene>
<dbReference type="OrthoDB" id="852204at2759"/>
<dbReference type="InterPro" id="IPR036691">
    <property type="entry name" value="Endo/exonu/phosph_ase_sf"/>
</dbReference>
<reference evidence="2" key="2">
    <citation type="journal article" date="2023" name="Plants (Basel)">
        <title>Annotation of the Turnera subulata (Passifloraceae) Draft Genome Reveals the S-Locus Evolved after the Divergence of Turneroideae from Passifloroideae in a Stepwise Manner.</title>
        <authorList>
            <person name="Henning P.M."/>
            <person name="Roalson E.H."/>
            <person name="Mir W."/>
            <person name="McCubbin A.G."/>
            <person name="Shore J.S."/>
        </authorList>
    </citation>
    <scope>NUCLEOTIDE SEQUENCE</scope>
    <source>
        <strain evidence="2">F60SS</strain>
    </source>
</reference>
<proteinExistence type="predicted"/>
<reference evidence="2" key="1">
    <citation type="submission" date="2022-02" db="EMBL/GenBank/DDBJ databases">
        <authorList>
            <person name="Henning P.M."/>
            <person name="McCubbin A.G."/>
            <person name="Shore J.S."/>
        </authorList>
    </citation>
    <scope>NUCLEOTIDE SEQUENCE</scope>
    <source>
        <strain evidence="2">F60SS</strain>
        <tissue evidence="2">Leaves</tissue>
    </source>
</reference>
<evidence type="ECO:0000313" key="2">
    <source>
        <dbReference type="EMBL" id="KAJ4827421.1"/>
    </source>
</evidence>